<feature type="chain" id="PRO_5005650641" evidence="1">
    <location>
        <begin position="19"/>
        <end position="193"/>
    </location>
</feature>
<evidence type="ECO:0000313" key="2">
    <source>
        <dbReference type="EMBL" id="KKW92941.1"/>
    </source>
</evidence>
<accession>A0A0M3AVK0</accession>
<proteinExistence type="predicted"/>
<name>A0A0M3AVK0_9SPHN</name>
<organism evidence="2 3">
    <name type="scientific">Sphingobium chungbukense</name>
    <dbReference type="NCBI Taxonomy" id="56193"/>
    <lineage>
        <taxon>Bacteria</taxon>
        <taxon>Pseudomonadati</taxon>
        <taxon>Pseudomonadota</taxon>
        <taxon>Alphaproteobacteria</taxon>
        <taxon>Sphingomonadales</taxon>
        <taxon>Sphingomonadaceae</taxon>
        <taxon>Sphingobium</taxon>
    </lineage>
</organism>
<dbReference type="STRING" id="56193.YP76_08635"/>
<keyword evidence="3" id="KW-1185">Reference proteome</keyword>
<dbReference type="RefSeq" id="WP_046763149.1">
    <property type="nucleotide sequence ID" value="NZ_LBIC01000003.1"/>
</dbReference>
<dbReference type="AlphaFoldDB" id="A0A0M3AVK0"/>
<sequence length="193" mass="20936">MRALIIAPSLIATPVASAATGPVCTPTASQDPAWLALLEDERRTAAAAKQAGKAADDAFSRFSNARDAFMEGWQAEWDDKSGRPYKFIDARPAHEEGDCRINAGMIDYNAFHKLMKAKRDQTTAALNSQYRVAETEDVWGAAHDTHIAAIKAIIAYPSRDPDIIAHKLRLLIDQFGDDEGDLAPLLTSIAGEA</sequence>
<dbReference type="Proteomes" id="UP000033874">
    <property type="component" value="Unassembled WGS sequence"/>
</dbReference>
<protein>
    <submittedName>
        <fullName evidence="2">Uncharacterized protein</fullName>
    </submittedName>
</protein>
<keyword evidence="1" id="KW-0732">Signal</keyword>
<gene>
    <name evidence="2" type="ORF">YP76_08635</name>
</gene>
<reference evidence="2 3" key="1">
    <citation type="submission" date="2015-04" db="EMBL/GenBank/DDBJ databases">
        <title>Genome sequence of aromatic hydrocarbons-degrading Sphingobium chungbukense DJ77.</title>
        <authorList>
            <person name="Kim Y.-C."/>
            <person name="Chae J.-C."/>
        </authorList>
    </citation>
    <scope>NUCLEOTIDE SEQUENCE [LARGE SCALE GENOMIC DNA]</scope>
    <source>
        <strain evidence="2 3">DJ77</strain>
    </source>
</reference>
<dbReference type="PATRIC" id="fig|56193.3.peg.1786"/>
<evidence type="ECO:0000313" key="3">
    <source>
        <dbReference type="Proteomes" id="UP000033874"/>
    </source>
</evidence>
<feature type="signal peptide" evidence="1">
    <location>
        <begin position="1"/>
        <end position="18"/>
    </location>
</feature>
<evidence type="ECO:0000256" key="1">
    <source>
        <dbReference type="SAM" id="SignalP"/>
    </source>
</evidence>
<comment type="caution">
    <text evidence="2">The sequence shown here is derived from an EMBL/GenBank/DDBJ whole genome shotgun (WGS) entry which is preliminary data.</text>
</comment>
<dbReference type="EMBL" id="LBIC01000003">
    <property type="protein sequence ID" value="KKW92941.1"/>
    <property type="molecule type" value="Genomic_DNA"/>
</dbReference>